<feature type="region of interest" description="Disordered" evidence="1">
    <location>
        <begin position="1"/>
        <end position="52"/>
    </location>
</feature>
<gene>
    <name evidence="2" type="primary">RvY_16765-1</name>
    <name evidence="2" type="synonym">RvY_16765.1</name>
    <name evidence="2" type="ORF">RvY_16765</name>
</gene>
<dbReference type="Proteomes" id="UP000186922">
    <property type="component" value="Unassembled WGS sequence"/>
</dbReference>
<protein>
    <submittedName>
        <fullName evidence="2">Uncharacterized protein</fullName>
    </submittedName>
</protein>
<organism evidence="2 3">
    <name type="scientific">Ramazzottius varieornatus</name>
    <name type="common">Water bear</name>
    <name type="synonym">Tardigrade</name>
    <dbReference type="NCBI Taxonomy" id="947166"/>
    <lineage>
        <taxon>Eukaryota</taxon>
        <taxon>Metazoa</taxon>
        <taxon>Ecdysozoa</taxon>
        <taxon>Tardigrada</taxon>
        <taxon>Eutardigrada</taxon>
        <taxon>Parachela</taxon>
        <taxon>Hypsibioidea</taxon>
        <taxon>Ramazzottiidae</taxon>
        <taxon>Ramazzottius</taxon>
    </lineage>
</organism>
<comment type="caution">
    <text evidence="2">The sequence shown here is derived from an EMBL/GenBank/DDBJ whole genome shotgun (WGS) entry which is preliminary data.</text>
</comment>
<feature type="compositionally biased region" description="Polar residues" evidence="1">
    <location>
        <begin position="25"/>
        <end position="45"/>
    </location>
</feature>
<evidence type="ECO:0000256" key="1">
    <source>
        <dbReference type="SAM" id="MobiDB-lite"/>
    </source>
</evidence>
<dbReference type="EMBL" id="BDGG01000014">
    <property type="protein sequence ID" value="GAV06844.1"/>
    <property type="molecule type" value="Genomic_DNA"/>
</dbReference>
<dbReference type="AlphaFoldDB" id="A0A1D1W5W9"/>
<keyword evidence="3" id="KW-1185">Reference proteome</keyword>
<evidence type="ECO:0000313" key="3">
    <source>
        <dbReference type="Proteomes" id="UP000186922"/>
    </source>
</evidence>
<proteinExistence type="predicted"/>
<evidence type="ECO:0000313" key="2">
    <source>
        <dbReference type="EMBL" id="GAV06844.1"/>
    </source>
</evidence>
<sequence length="71" mass="8358">MQDDQIHREPIHKLLKLSPEESPSCERNSSDISPKKQTTHQSLLRRSQAEKLKKFRRIGTERMFATLESPR</sequence>
<reference evidence="2 3" key="1">
    <citation type="journal article" date="2016" name="Nat. Commun.">
        <title>Extremotolerant tardigrade genome and improved radiotolerance of human cultured cells by tardigrade-unique protein.</title>
        <authorList>
            <person name="Hashimoto T."/>
            <person name="Horikawa D.D."/>
            <person name="Saito Y."/>
            <person name="Kuwahara H."/>
            <person name="Kozuka-Hata H."/>
            <person name="Shin-I T."/>
            <person name="Minakuchi Y."/>
            <person name="Ohishi K."/>
            <person name="Motoyama A."/>
            <person name="Aizu T."/>
            <person name="Enomoto A."/>
            <person name="Kondo K."/>
            <person name="Tanaka S."/>
            <person name="Hara Y."/>
            <person name="Koshikawa S."/>
            <person name="Sagara H."/>
            <person name="Miura T."/>
            <person name="Yokobori S."/>
            <person name="Miyagawa K."/>
            <person name="Suzuki Y."/>
            <person name="Kubo T."/>
            <person name="Oyama M."/>
            <person name="Kohara Y."/>
            <person name="Fujiyama A."/>
            <person name="Arakawa K."/>
            <person name="Katayama T."/>
            <person name="Toyoda A."/>
            <person name="Kunieda T."/>
        </authorList>
    </citation>
    <scope>NUCLEOTIDE SEQUENCE [LARGE SCALE GENOMIC DNA]</scope>
    <source>
        <strain evidence="2 3">YOKOZUNA-1</strain>
    </source>
</reference>
<name>A0A1D1W5W9_RAMVA</name>
<accession>A0A1D1W5W9</accession>
<feature type="compositionally biased region" description="Basic and acidic residues" evidence="1">
    <location>
        <begin position="1"/>
        <end position="12"/>
    </location>
</feature>